<evidence type="ECO:0000259" key="21">
    <source>
        <dbReference type="PROSITE" id="PS50835"/>
    </source>
</evidence>
<feature type="region of interest" description="Disordered" evidence="18">
    <location>
        <begin position="275"/>
        <end position="372"/>
    </location>
</feature>
<evidence type="ECO:0000256" key="1">
    <source>
        <dbReference type="ARBA" id="ARBA00004247"/>
    </source>
</evidence>
<evidence type="ECO:0000256" key="15">
    <source>
        <dbReference type="ARBA" id="ARBA00062474"/>
    </source>
</evidence>
<sequence>MEGSWRDVLAVLVILAQLTASGSSYQIIEGPQNVTVLKGSEAHFNCTVTHGWKLLMWTLNQMVVLSLTTQGPIITNNRFTYASYNSTDSFISELIIHDVQPSDSGSVQCSLQNSHGFGSAFLSVQVMGTLNIPSNNLIVTEGEPCNVTCYAVGWTSLPDISWELEVPVSHSSYNSFLEPGNFMRVLSVLDLTPLGNGTLTCVAELKDLQASKSLTVNLTVVQPPPDSIGEEGPALPTWAIILLAVAFSLLLILIIALIIIFCCCCASRREKEESTYQNEIRKSANMRTNKADPETKLKSGKENYGYSSDEARAAQTASLPPKSAEVSLPEKRSSSLPYQRSTHGMVDAERSKVHNNLKNQEGVDDMAAACGA</sequence>
<name>A0A8C6MW48_MUSSI</name>
<evidence type="ECO:0000256" key="3">
    <source>
        <dbReference type="ARBA" id="ARBA00008637"/>
    </source>
</evidence>
<evidence type="ECO:0000256" key="5">
    <source>
        <dbReference type="ARBA" id="ARBA00022475"/>
    </source>
</evidence>
<evidence type="ECO:0000256" key="7">
    <source>
        <dbReference type="ARBA" id="ARBA00022737"/>
    </source>
</evidence>
<feature type="compositionally biased region" description="Basic and acidic residues" evidence="18">
    <location>
        <begin position="289"/>
        <end position="301"/>
    </location>
</feature>
<dbReference type="Ensembl" id="ENSMSIT00000021982.1">
    <property type="protein sequence ID" value="ENSMSIP00000017387.1"/>
    <property type="gene ID" value="ENSMSIG00000014791.1"/>
</dbReference>
<dbReference type="FunFam" id="2.60.40.10:FF:001503">
    <property type="entry name" value="Immunoglobulin superfamily member 5"/>
    <property type="match status" value="1"/>
</dbReference>
<organism evidence="22 23">
    <name type="scientific">Mus spicilegus</name>
    <name type="common">Mound-building mouse</name>
    <dbReference type="NCBI Taxonomy" id="10103"/>
    <lineage>
        <taxon>Eukaryota</taxon>
        <taxon>Metazoa</taxon>
        <taxon>Chordata</taxon>
        <taxon>Craniata</taxon>
        <taxon>Vertebrata</taxon>
        <taxon>Euteleostomi</taxon>
        <taxon>Mammalia</taxon>
        <taxon>Eutheria</taxon>
        <taxon>Euarchontoglires</taxon>
        <taxon>Glires</taxon>
        <taxon>Rodentia</taxon>
        <taxon>Myomorpha</taxon>
        <taxon>Muroidea</taxon>
        <taxon>Muridae</taxon>
        <taxon>Murinae</taxon>
        <taxon>Mus</taxon>
        <taxon>Mus</taxon>
    </lineage>
</organism>
<keyword evidence="12" id="KW-0325">Glycoprotein</keyword>
<evidence type="ECO:0000256" key="16">
    <source>
        <dbReference type="ARBA" id="ARBA00067287"/>
    </source>
</evidence>
<feature type="domain" description="Ig-like" evidence="21">
    <location>
        <begin position="128"/>
        <end position="215"/>
    </location>
</feature>
<dbReference type="GO" id="GO:0016324">
    <property type="term" value="C:apical plasma membrane"/>
    <property type="evidence" value="ECO:0007669"/>
    <property type="project" value="UniProtKB-SubCell"/>
</dbReference>
<comment type="function">
    <text evidence="14">Provides, together with MAGI1, an adhesion machinery at tight junctions, which may regulate the permeability of kidney glomerulus and small intestinal epithelial cells. Mediates calcium-independent homophilic cell adhesion. In testis, it may function as a cell adhesion molecule rather than a tight-junction protein. It may participate in the adhesion between spermatogonia-spermatogonia, spermatogonia-Sertoli cells, and Sertoli cells-Sertoli cells.</text>
</comment>
<comment type="similarity">
    <text evidence="3">Belongs to the immunoglobulin superfamily.</text>
</comment>
<dbReference type="GO" id="GO:0009986">
    <property type="term" value="C:cell surface"/>
    <property type="evidence" value="ECO:0007669"/>
    <property type="project" value="TreeGrafter"/>
</dbReference>
<feature type="transmembrane region" description="Helical" evidence="19">
    <location>
        <begin position="238"/>
        <end position="266"/>
    </location>
</feature>
<evidence type="ECO:0000256" key="14">
    <source>
        <dbReference type="ARBA" id="ARBA00059983"/>
    </source>
</evidence>
<evidence type="ECO:0000256" key="4">
    <source>
        <dbReference type="ARBA" id="ARBA00022427"/>
    </source>
</evidence>
<dbReference type="Gene3D" id="2.60.40.10">
    <property type="entry name" value="Immunoglobulins"/>
    <property type="match status" value="2"/>
</dbReference>
<feature type="chain" id="PRO_5034709335" description="Immunoglobulin superfamily member 5" evidence="20">
    <location>
        <begin position="25"/>
        <end position="372"/>
    </location>
</feature>
<reference evidence="22" key="2">
    <citation type="submission" date="2025-09" db="UniProtKB">
        <authorList>
            <consortium name="Ensembl"/>
        </authorList>
    </citation>
    <scope>IDENTIFICATION</scope>
</reference>
<keyword evidence="5" id="KW-1003">Cell membrane</keyword>
<keyword evidence="13" id="KW-0393">Immunoglobulin domain</keyword>
<reference evidence="22" key="1">
    <citation type="submission" date="2025-08" db="UniProtKB">
        <authorList>
            <consortium name="Ensembl"/>
        </authorList>
    </citation>
    <scope>IDENTIFICATION</scope>
</reference>
<evidence type="ECO:0000256" key="8">
    <source>
        <dbReference type="ARBA" id="ARBA00022949"/>
    </source>
</evidence>
<keyword evidence="8" id="KW-0965">Cell junction</keyword>
<proteinExistence type="inferred from homology"/>
<evidence type="ECO:0000256" key="2">
    <source>
        <dbReference type="ARBA" id="ARBA00004435"/>
    </source>
</evidence>
<dbReference type="PROSITE" id="PS50835">
    <property type="entry name" value="IG_LIKE"/>
    <property type="match status" value="2"/>
</dbReference>
<comment type="subunit">
    <text evidence="15">Interacts with MAGI1 at tight junctions, forms a tripartite complex with NPHS1. Interacts with LNX1 isoform 2 via its PDZ 2 domain, it may also interact with other isoforms containing this domain.</text>
</comment>
<accession>A0A8C6MW48</accession>
<evidence type="ECO:0000313" key="22">
    <source>
        <dbReference type="Ensembl" id="ENSMSIP00000017387.1"/>
    </source>
</evidence>
<dbReference type="Pfam" id="PF07679">
    <property type="entry name" value="I-set"/>
    <property type="match status" value="1"/>
</dbReference>
<dbReference type="InterPro" id="IPR013098">
    <property type="entry name" value="Ig_I-set"/>
</dbReference>
<keyword evidence="10 19" id="KW-0472">Membrane</keyword>
<dbReference type="GeneTree" id="ENSGT00940000163238"/>
<feature type="signal peptide" evidence="20">
    <location>
        <begin position="1"/>
        <end position="24"/>
    </location>
</feature>
<evidence type="ECO:0000313" key="23">
    <source>
        <dbReference type="Proteomes" id="UP000694415"/>
    </source>
</evidence>
<evidence type="ECO:0000256" key="12">
    <source>
        <dbReference type="ARBA" id="ARBA00023180"/>
    </source>
</evidence>
<dbReference type="Proteomes" id="UP000694415">
    <property type="component" value="Unplaced"/>
</dbReference>
<dbReference type="PANTHER" id="PTHR44991:SF1">
    <property type="entry name" value="IMMUNOGLOBULIN SUPERFAMILY MEMBER 5"/>
    <property type="match status" value="1"/>
</dbReference>
<keyword evidence="23" id="KW-1185">Reference proteome</keyword>
<keyword evidence="6 19" id="KW-0812">Transmembrane</keyword>
<evidence type="ECO:0000256" key="6">
    <source>
        <dbReference type="ARBA" id="ARBA00022692"/>
    </source>
</evidence>
<dbReference type="InterPro" id="IPR003599">
    <property type="entry name" value="Ig_sub"/>
</dbReference>
<keyword evidence="7" id="KW-0677">Repeat</keyword>
<feature type="domain" description="Ig-like" evidence="21">
    <location>
        <begin position="25"/>
        <end position="125"/>
    </location>
</feature>
<dbReference type="InterPro" id="IPR036179">
    <property type="entry name" value="Ig-like_dom_sf"/>
</dbReference>
<keyword evidence="20" id="KW-0732">Signal</keyword>
<evidence type="ECO:0000256" key="17">
    <source>
        <dbReference type="ARBA" id="ARBA00077916"/>
    </source>
</evidence>
<dbReference type="AlphaFoldDB" id="A0A8C6MW48"/>
<evidence type="ECO:0000256" key="11">
    <source>
        <dbReference type="ARBA" id="ARBA00023157"/>
    </source>
</evidence>
<dbReference type="GO" id="GO:0005923">
    <property type="term" value="C:bicellular tight junction"/>
    <property type="evidence" value="ECO:0007669"/>
    <property type="project" value="UniProtKB-SubCell"/>
</dbReference>
<evidence type="ECO:0000256" key="20">
    <source>
        <dbReference type="SAM" id="SignalP"/>
    </source>
</evidence>
<evidence type="ECO:0000256" key="10">
    <source>
        <dbReference type="ARBA" id="ARBA00023136"/>
    </source>
</evidence>
<protein>
    <recommendedName>
        <fullName evidence="16">Immunoglobulin superfamily member 5</fullName>
    </recommendedName>
    <alternativeName>
        <fullName evidence="17">Junctional adhesion molecule 4</fullName>
    </alternativeName>
</protein>
<dbReference type="FunFam" id="2.60.40.10:FF:001261">
    <property type="entry name" value="immunoglobulin superfamily member 5"/>
    <property type="match status" value="1"/>
</dbReference>
<dbReference type="SUPFAM" id="SSF48726">
    <property type="entry name" value="Immunoglobulin"/>
    <property type="match status" value="2"/>
</dbReference>
<keyword evidence="4" id="KW-0796">Tight junction</keyword>
<evidence type="ECO:0000256" key="9">
    <source>
        <dbReference type="ARBA" id="ARBA00022989"/>
    </source>
</evidence>
<dbReference type="InterPro" id="IPR013783">
    <property type="entry name" value="Ig-like_fold"/>
</dbReference>
<keyword evidence="9 19" id="KW-1133">Transmembrane helix</keyword>
<evidence type="ECO:0000256" key="13">
    <source>
        <dbReference type="ARBA" id="ARBA00023319"/>
    </source>
</evidence>
<dbReference type="PANTHER" id="PTHR44991">
    <property type="entry name" value="IMMUNOGLOBULIN SUPERFAMILY MEMBER 5"/>
    <property type="match status" value="1"/>
</dbReference>
<dbReference type="SMART" id="SM00409">
    <property type="entry name" value="IG"/>
    <property type="match status" value="2"/>
</dbReference>
<keyword evidence="11" id="KW-1015">Disulfide bond</keyword>
<dbReference type="GO" id="GO:0098609">
    <property type="term" value="P:cell-cell adhesion"/>
    <property type="evidence" value="ECO:0007669"/>
    <property type="project" value="TreeGrafter"/>
</dbReference>
<dbReference type="InterPro" id="IPR007110">
    <property type="entry name" value="Ig-like_dom"/>
</dbReference>
<evidence type="ECO:0000256" key="19">
    <source>
        <dbReference type="SAM" id="Phobius"/>
    </source>
</evidence>
<comment type="subcellular location">
    <subcellularLocation>
        <location evidence="1">Apical cell membrane</location>
        <topology evidence="1">Single-pass type I membrane protein</topology>
    </subcellularLocation>
    <subcellularLocation>
        <location evidence="2">Cell junction</location>
        <location evidence="2">Tight junction</location>
    </subcellularLocation>
</comment>
<evidence type="ECO:0000256" key="18">
    <source>
        <dbReference type="SAM" id="MobiDB-lite"/>
    </source>
</evidence>